<sequence>MRHTALLSRSLLGSALLTFLLLAHQASCGNGLVAAVNGRDYNNNYYWKRSPQEVSQQPRPHSVNTHPDTPGTGPARKRSLFSHINGDIAAASLAGAKAALLQHHNQVPITIPLHASPPPPAPALAPPVYHTAEEGQNGRESESVVTRSKQGLDIWEEEAEGNTLIEPHYRPSHDLFGEDEEDDEEELLELGEDGILREVSRDDPRSRYSTLGGIHGNENSSSRKEQQQESDELQDQVWMVDEWEEDLEGEMDELLCWADDDDDDEPSSRYQYSETTGKVMGSRCLRDQAAVRNARLYEDEASSFERLFSESWLF</sequence>
<dbReference type="Proteomes" id="UP000738325">
    <property type="component" value="Unassembled WGS sequence"/>
</dbReference>
<feature type="region of interest" description="Disordered" evidence="1">
    <location>
        <begin position="111"/>
        <end position="145"/>
    </location>
</feature>
<organism evidence="3 4">
    <name type="scientific">Dissophora globulifera</name>
    <dbReference type="NCBI Taxonomy" id="979702"/>
    <lineage>
        <taxon>Eukaryota</taxon>
        <taxon>Fungi</taxon>
        <taxon>Fungi incertae sedis</taxon>
        <taxon>Mucoromycota</taxon>
        <taxon>Mortierellomycotina</taxon>
        <taxon>Mortierellomycetes</taxon>
        <taxon>Mortierellales</taxon>
        <taxon>Mortierellaceae</taxon>
        <taxon>Dissophora</taxon>
    </lineage>
</organism>
<feature type="compositionally biased region" description="Pro residues" evidence="1">
    <location>
        <begin position="115"/>
        <end position="125"/>
    </location>
</feature>
<proteinExistence type="predicted"/>
<dbReference type="OrthoDB" id="2427330at2759"/>
<name>A0A9P6R9P7_9FUNG</name>
<gene>
    <name evidence="3" type="ORF">BGZ99_007798</name>
</gene>
<evidence type="ECO:0000256" key="2">
    <source>
        <dbReference type="SAM" id="SignalP"/>
    </source>
</evidence>
<dbReference type="AlphaFoldDB" id="A0A9P6R9P7"/>
<keyword evidence="2" id="KW-0732">Signal</keyword>
<feature type="region of interest" description="Disordered" evidence="1">
    <location>
        <begin position="167"/>
        <end position="186"/>
    </location>
</feature>
<accession>A0A9P6R9P7</accession>
<protein>
    <submittedName>
        <fullName evidence="3">Uncharacterized protein</fullName>
    </submittedName>
</protein>
<evidence type="ECO:0000256" key="1">
    <source>
        <dbReference type="SAM" id="MobiDB-lite"/>
    </source>
</evidence>
<feature type="chain" id="PRO_5040169837" evidence="2">
    <location>
        <begin position="29"/>
        <end position="314"/>
    </location>
</feature>
<evidence type="ECO:0000313" key="3">
    <source>
        <dbReference type="EMBL" id="KAG0314869.1"/>
    </source>
</evidence>
<feature type="compositionally biased region" description="Basic and acidic residues" evidence="1">
    <location>
        <begin position="194"/>
        <end position="206"/>
    </location>
</feature>
<feature type="signal peptide" evidence="2">
    <location>
        <begin position="1"/>
        <end position="28"/>
    </location>
</feature>
<reference evidence="3" key="1">
    <citation type="journal article" date="2020" name="Fungal Divers.">
        <title>Resolving the Mortierellaceae phylogeny through synthesis of multi-gene phylogenetics and phylogenomics.</title>
        <authorList>
            <person name="Vandepol N."/>
            <person name="Liber J."/>
            <person name="Desiro A."/>
            <person name="Na H."/>
            <person name="Kennedy M."/>
            <person name="Barry K."/>
            <person name="Grigoriev I.V."/>
            <person name="Miller A.N."/>
            <person name="O'Donnell K."/>
            <person name="Stajich J.E."/>
            <person name="Bonito G."/>
        </authorList>
    </citation>
    <scope>NUCLEOTIDE SEQUENCE</scope>
    <source>
        <strain evidence="3">REB-010B</strain>
    </source>
</reference>
<feature type="region of interest" description="Disordered" evidence="1">
    <location>
        <begin position="51"/>
        <end position="79"/>
    </location>
</feature>
<feature type="compositionally biased region" description="Polar residues" evidence="1">
    <location>
        <begin position="52"/>
        <end position="67"/>
    </location>
</feature>
<feature type="compositionally biased region" description="Basic and acidic residues" evidence="1">
    <location>
        <begin position="131"/>
        <end position="142"/>
    </location>
</feature>
<feature type="region of interest" description="Disordered" evidence="1">
    <location>
        <begin position="191"/>
        <end position="235"/>
    </location>
</feature>
<keyword evidence="4" id="KW-1185">Reference proteome</keyword>
<feature type="compositionally biased region" description="Acidic residues" evidence="1">
    <location>
        <begin position="177"/>
        <end position="186"/>
    </location>
</feature>
<dbReference type="EMBL" id="JAAAIP010000579">
    <property type="protein sequence ID" value="KAG0314869.1"/>
    <property type="molecule type" value="Genomic_DNA"/>
</dbReference>
<feature type="compositionally biased region" description="Basic and acidic residues" evidence="1">
    <location>
        <begin position="167"/>
        <end position="176"/>
    </location>
</feature>
<evidence type="ECO:0000313" key="4">
    <source>
        <dbReference type="Proteomes" id="UP000738325"/>
    </source>
</evidence>
<comment type="caution">
    <text evidence="3">The sequence shown here is derived from an EMBL/GenBank/DDBJ whole genome shotgun (WGS) entry which is preliminary data.</text>
</comment>